<organism evidence="4">
    <name type="scientific">freshwater metagenome</name>
    <dbReference type="NCBI Taxonomy" id="449393"/>
    <lineage>
        <taxon>unclassified sequences</taxon>
        <taxon>metagenomes</taxon>
        <taxon>ecological metagenomes</taxon>
    </lineage>
</organism>
<dbReference type="Pfam" id="PF13416">
    <property type="entry name" value="SBP_bac_8"/>
    <property type="match status" value="1"/>
</dbReference>
<dbReference type="PANTHER" id="PTHR43649">
    <property type="entry name" value="ARABINOSE-BINDING PROTEIN-RELATED"/>
    <property type="match status" value="1"/>
</dbReference>
<keyword evidence="3" id="KW-0732">Signal</keyword>
<dbReference type="PANTHER" id="PTHR43649:SF34">
    <property type="entry name" value="ABC TRANSPORTER PERIPLASMIC-BINDING PROTEIN YCJN-RELATED"/>
    <property type="match status" value="1"/>
</dbReference>
<comment type="similarity">
    <text evidence="1">Belongs to the bacterial solute-binding protein 1 family.</text>
</comment>
<evidence type="ECO:0000313" key="4">
    <source>
        <dbReference type="EMBL" id="CAB4578770.1"/>
    </source>
</evidence>
<dbReference type="InterPro" id="IPR050490">
    <property type="entry name" value="Bact_solute-bd_prot1"/>
</dbReference>
<dbReference type="Gene3D" id="3.40.190.10">
    <property type="entry name" value="Periplasmic binding protein-like II"/>
    <property type="match status" value="1"/>
</dbReference>
<dbReference type="AlphaFoldDB" id="A0A6J6EQH6"/>
<dbReference type="InterPro" id="IPR006059">
    <property type="entry name" value="SBP"/>
</dbReference>
<evidence type="ECO:0000256" key="1">
    <source>
        <dbReference type="ARBA" id="ARBA00008520"/>
    </source>
</evidence>
<reference evidence="4" key="1">
    <citation type="submission" date="2020-05" db="EMBL/GenBank/DDBJ databases">
        <authorList>
            <person name="Chiriac C."/>
            <person name="Salcher M."/>
            <person name="Ghai R."/>
            <person name="Kavagutti S V."/>
        </authorList>
    </citation>
    <scope>NUCLEOTIDE SEQUENCE</scope>
</reference>
<evidence type="ECO:0000256" key="3">
    <source>
        <dbReference type="ARBA" id="ARBA00022729"/>
    </source>
</evidence>
<gene>
    <name evidence="4" type="ORF">UFOPK1755_00338</name>
</gene>
<dbReference type="EMBL" id="CAEZTX010000014">
    <property type="protein sequence ID" value="CAB4578770.1"/>
    <property type="molecule type" value="Genomic_DNA"/>
</dbReference>
<dbReference type="SUPFAM" id="SSF53850">
    <property type="entry name" value="Periplasmic binding protein-like II"/>
    <property type="match status" value="1"/>
</dbReference>
<keyword evidence="2" id="KW-0813">Transport</keyword>
<protein>
    <submittedName>
        <fullName evidence="4">Unannotated protein</fullName>
    </submittedName>
</protein>
<name>A0A6J6EQH6_9ZZZZ</name>
<evidence type="ECO:0000256" key="2">
    <source>
        <dbReference type="ARBA" id="ARBA00022448"/>
    </source>
</evidence>
<accession>A0A6J6EQH6</accession>
<sequence length="445" mass="47319">MKKKLVAAAIAALMTAGLITVPATSANAANAALQKEIAEIKKNNDKFTYWIGLIFSDIANETAVDQINAWAKTRGIKADPILVNQNNMNAQVTAALAAGTMPDALDASSGLMLQLGSANLVNIQSTLDALIRKNGALNPGAAAFNLASYAGKGLGIPYGINGNLINRRLDLIKTKKAPATWEELATMAKGAMPSGGGMGFNTGNVGDAESIFGAQLLGYGGRIADNAGKTCTLDSKGTRDFMTFVKKAYDMGVYPTDSTNSDGAWDNNKYLGGKTAIIANPGSVYTTLLNGSATWDKNPTLAKNTGFSALPGGPVMRVAPSDAWLKVVPKSTKYPELAKDLITYMLSKSQIQPYYRAAIYGPTFSGYNVFTFWRKSVDPARAGLYELAMFGVTGKYPDVNNAAIAEFSNGFGLSKMVQRYLFDKVSMDKAIEEAQASCAAIYKKY</sequence>
<proteinExistence type="inferred from homology"/>